<evidence type="ECO:0000313" key="3">
    <source>
        <dbReference type="EMBL" id="TYR76065.1"/>
    </source>
</evidence>
<proteinExistence type="predicted"/>
<feature type="region of interest" description="Disordered" evidence="2">
    <location>
        <begin position="355"/>
        <end position="424"/>
    </location>
</feature>
<dbReference type="RefSeq" id="WP_148946283.1">
    <property type="nucleotide sequence ID" value="NZ_VTEH01000004.1"/>
</dbReference>
<feature type="compositionally biased region" description="Basic and acidic residues" evidence="2">
    <location>
        <begin position="373"/>
        <end position="392"/>
    </location>
</feature>
<reference evidence="3 4" key="1">
    <citation type="submission" date="2019-08" db="EMBL/GenBank/DDBJ databases">
        <title>Bacillus genomes from the desert of Cuatro Cienegas, Coahuila.</title>
        <authorList>
            <person name="Olmedo-Alvarez G."/>
        </authorList>
    </citation>
    <scope>NUCLEOTIDE SEQUENCE [LARGE SCALE GENOMIC DNA]</scope>
    <source>
        <strain evidence="3 4">CH40_1T</strain>
    </source>
</reference>
<name>A0A5D4KH69_9BACI</name>
<evidence type="ECO:0000256" key="1">
    <source>
        <dbReference type="SAM" id="Coils"/>
    </source>
</evidence>
<comment type="caution">
    <text evidence="3">The sequence shown here is derived from an EMBL/GenBank/DDBJ whole genome shotgun (WGS) entry which is preliminary data.</text>
</comment>
<feature type="coiled-coil region" evidence="1">
    <location>
        <begin position="239"/>
        <end position="266"/>
    </location>
</feature>
<dbReference type="AlphaFoldDB" id="A0A5D4KH69"/>
<feature type="compositionally biased region" description="Polar residues" evidence="2">
    <location>
        <begin position="393"/>
        <end position="411"/>
    </location>
</feature>
<protein>
    <submittedName>
        <fullName evidence="3">Uncharacterized protein</fullName>
    </submittedName>
</protein>
<dbReference type="Proteomes" id="UP000323317">
    <property type="component" value="Unassembled WGS sequence"/>
</dbReference>
<evidence type="ECO:0000313" key="4">
    <source>
        <dbReference type="Proteomes" id="UP000323317"/>
    </source>
</evidence>
<dbReference type="EMBL" id="VTEH01000004">
    <property type="protein sequence ID" value="TYR76065.1"/>
    <property type="molecule type" value="Genomic_DNA"/>
</dbReference>
<sequence length="440" mass="52242">MTQADFQLNEEQLLQVQTIETKISTYKHLAQTEHIRLKNLQDQYGRLKNDLVFHFKIDSMKQQLQPSLQFLAILKTNASDYPRVQVELKKVQQEKLELSTKHSILQKNHFINQIQNNKKNQNLYTINSLLQKKIKQYKSLNFNKLKFNHEIAKLSEFLNGIEKHKDDSLNFQEEFIKEQKAIKISLYESSSILKPHEEEQNLLLTEDISPSINTSKKNNHPKKRRWFQMGWNLWNDSKEEEYLDTIESLKNRNKDLSEGINQYEALLQKVHTYLQNREQIEQGTSKDIKKILENLEGFIRREEDLTSKLSSIEAELKKVKADNQNLQSHKTELNRIIQMLESKEENYKSQITRLNKQNSQQKKKRQNQMKNEQQMERNPNEHFQKMLGKTREQNSNIRNQRPSPNLNQKKTTSAKDAYPFQNVKGATVFNPLKYSQNPYK</sequence>
<organism evidence="3 4">
    <name type="scientific">Rossellomorea vietnamensis</name>
    <dbReference type="NCBI Taxonomy" id="218284"/>
    <lineage>
        <taxon>Bacteria</taxon>
        <taxon>Bacillati</taxon>
        <taxon>Bacillota</taxon>
        <taxon>Bacilli</taxon>
        <taxon>Bacillales</taxon>
        <taxon>Bacillaceae</taxon>
        <taxon>Rossellomorea</taxon>
    </lineage>
</organism>
<evidence type="ECO:0000256" key="2">
    <source>
        <dbReference type="SAM" id="MobiDB-lite"/>
    </source>
</evidence>
<gene>
    <name evidence="3" type="ORF">FZC79_07890</name>
</gene>
<accession>A0A5D4KH69</accession>
<keyword evidence="1" id="KW-0175">Coiled coil</keyword>